<dbReference type="Pfam" id="PF13155">
    <property type="entry name" value="Toprim_2"/>
    <property type="match status" value="1"/>
</dbReference>
<dbReference type="AlphaFoldDB" id="A0A552UTC5"/>
<sequence length="312" mass="35747">MEFRKKRLTVSEAKEMDMVHCLSQLGFEPVNIIRNDHWYPSPLREERTPSFKVNSALNRWYDHGTGKGGNLVDFGVLFWECSVADALVKLSGDFSFQQQRIPPVRSGVEHHGKIKILDSFLLSSWPLQLYLQQRKIPLEIATLFCGEVRYELGEKVWYGIGFKNDLGGYEIRNAYHKLSSSPKAITTIKNGAENLVIFESFFDFLSFIVICQSNEQNYADYIILNSLAFLEAIHPILNSYNNISLFLDNDNAGKNACKLVLTWGKQCQDESRLYEGYDDLNEWLVYSPQAQKYQHSQITAGNPMSEKPPNVP</sequence>
<comment type="caution">
    <text evidence="1">The sequence shown here is derived from an EMBL/GenBank/DDBJ whole genome shotgun (WGS) entry which is preliminary data.</text>
</comment>
<name>A0A552UTC5_9FLAO</name>
<dbReference type="GO" id="GO:0008270">
    <property type="term" value="F:zinc ion binding"/>
    <property type="evidence" value="ECO:0007669"/>
    <property type="project" value="InterPro"/>
</dbReference>
<dbReference type="InterPro" id="IPR036977">
    <property type="entry name" value="DNA_primase_Znf_CHC2"/>
</dbReference>
<evidence type="ECO:0000313" key="2">
    <source>
        <dbReference type="Proteomes" id="UP000320643"/>
    </source>
</evidence>
<proteinExistence type="predicted"/>
<evidence type="ECO:0000313" key="1">
    <source>
        <dbReference type="EMBL" id="TRW21476.1"/>
    </source>
</evidence>
<dbReference type="OrthoDB" id="8536512at2"/>
<keyword evidence="2" id="KW-1185">Reference proteome</keyword>
<dbReference type="GO" id="GO:0003677">
    <property type="term" value="F:DNA binding"/>
    <property type="evidence" value="ECO:0007669"/>
    <property type="project" value="InterPro"/>
</dbReference>
<gene>
    <name evidence="1" type="ORF">FMM05_20210</name>
</gene>
<protein>
    <submittedName>
        <fullName evidence="1">DNA primase</fullName>
    </submittedName>
</protein>
<dbReference type="GO" id="GO:0006260">
    <property type="term" value="P:DNA replication"/>
    <property type="evidence" value="ECO:0007669"/>
    <property type="project" value="InterPro"/>
</dbReference>
<dbReference type="EMBL" id="VJVZ01000019">
    <property type="protein sequence ID" value="TRW21476.1"/>
    <property type="molecule type" value="Genomic_DNA"/>
</dbReference>
<reference evidence="1 2" key="1">
    <citation type="submission" date="2019-07" db="EMBL/GenBank/DDBJ databases">
        <title>Flavobacterium sp. nov., isolated from glacier ice.</title>
        <authorList>
            <person name="Liu Q."/>
            <person name="Xin Y.-H."/>
        </authorList>
    </citation>
    <scope>NUCLEOTIDE SEQUENCE [LARGE SCALE GENOMIC DNA]</scope>
    <source>
        <strain evidence="1 2">ZT4R6</strain>
    </source>
</reference>
<dbReference type="Gene3D" id="3.90.580.10">
    <property type="entry name" value="Zinc finger, CHC2-type domain"/>
    <property type="match status" value="1"/>
</dbReference>
<organism evidence="1 2">
    <name type="scientific">Flavobacterium zepuense</name>
    <dbReference type="NCBI Taxonomy" id="2593302"/>
    <lineage>
        <taxon>Bacteria</taxon>
        <taxon>Pseudomonadati</taxon>
        <taxon>Bacteroidota</taxon>
        <taxon>Flavobacteriia</taxon>
        <taxon>Flavobacteriales</taxon>
        <taxon>Flavobacteriaceae</taxon>
        <taxon>Flavobacterium</taxon>
    </lineage>
</organism>
<dbReference type="Proteomes" id="UP000320643">
    <property type="component" value="Unassembled WGS sequence"/>
</dbReference>
<dbReference type="RefSeq" id="WP_143375241.1">
    <property type="nucleotide sequence ID" value="NZ_VJVZ01000019.1"/>
</dbReference>
<dbReference type="SUPFAM" id="SSF57783">
    <property type="entry name" value="Zinc beta-ribbon"/>
    <property type="match status" value="1"/>
</dbReference>
<dbReference type="Gene3D" id="3.40.1360.10">
    <property type="match status" value="1"/>
</dbReference>
<accession>A0A552UTC5</accession>